<evidence type="ECO:0000313" key="9">
    <source>
        <dbReference type="Proteomes" id="UP000245887"/>
    </source>
</evidence>
<dbReference type="Gene3D" id="3.40.630.10">
    <property type="entry name" value="Zn peptidases"/>
    <property type="match status" value="1"/>
</dbReference>
<keyword evidence="2" id="KW-0479">Metal-binding</keyword>
<dbReference type="PANTHER" id="PTHR37326">
    <property type="entry name" value="BLL3975 PROTEIN"/>
    <property type="match status" value="1"/>
</dbReference>
<evidence type="ECO:0000259" key="7">
    <source>
        <dbReference type="Pfam" id="PF24827"/>
    </source>
</evidence>
<proteinExistence type="predicted"/>
<comment type="caution">
    <text evidence="8">The sequence shown here is derived from an EMBL/GenBank/DDBJ whole genome shotgun (WGS) entry which is preliminary data.</text>
</comment>
<evidence type="ECO:0000313" key="8">
    <source>
        <dbReference type="EMBL" id="PVY77535.1"/>
    </source>
</evidence>
<feature type="domain" description="Succinylglutamate desuccinylase/Aspartoacylase catalytic" evidence="7">
    <location>
        <begin position="208"/>
        <end position="385"/>
    </location>
</feature>
<dbReference type="GO" id="GO:0016788">
    <property type="term" value="F:hydrolase activity, acting on ester bonds"/>
    <property type="evidence" value="ECO:0007669"/>
    <property type="project" value="InterPro"/>
</dbReference>
<name>A0A2U1CYF6_9GAMM</name>
<evidence type="ECO:0000256" key="4">
    <source>
        <dbReference type="ARBA" id="ARBA00022833"/>
    </source>
</evidence>
<comment type="cofactor">
    <cofactor evidence="1">
        <name>Zn(2+)</name>
        <dbReference type="ChEBI" id="CHEBI:29105"/>
    </cofactor>
</comment>
<dbReference type="GO" id="GO:0046872">
    <property type="term" value="F:metal ion binding"/>
    <property type="evidence" value="ECO:0007669"/>
    <property type="project" value="UniProtKB-KW"/>
</dbReference>
<dbReference type="AlphaFoldDB" id="A0A2U1CYF6"/>
<evidence type="ECO:0000256" key="6">
    <source>
        <dbReference type="SAM" id="SignalP"/>
    </source>
</evidence>
<evidence type="ECO:0000256" key="2">
    <source>
        <dbReference type="ARBA" id="ARBA00022723"/>
    </source>
</evidence>
<reference evidence="8 9" key="1">
    <citation type="submission" date="2018-04" db="EMBL/GenBank/DDBJ databases">
        <title>Genomic Encyclopedia of Type Strains, Phase IV (KMG-IV): sequencing the most valuable type-strain genomes for metagenomic binning, comparative biology and taxonomic classification.</title>
        <authorList>
            <person name="Goeker M."/>
        </authorList>
    </citation>
    <scope>NUCLEOTIDE SEQUENCE [LARGE SCALE GENOMIC DNA]</scope>
    <source>
        <strain evidence="8 9">DSM 28688</strain>
    </source>
</reference>
<dbReference type="Proteomes" id="UP000245887">
    <property type="component" value="Unassembled WGS sequence"/>
</dbReference>
<evidence type="ECO:0000256" key="5">
    <source>
        <dbReference type="SAM" id="MobiDB-lite"/>
    </source>
</evidence>
<feature type="compositionally biased region" description="Low complexity" evidence="5">
    <location>
        <begin position="97"/>
        <end position="108"/>
    </location>
</feature>
<accession>A0A2U1CYF6</accession>
<feature type="chain" id="PRO_5015643532" evidence="6">
    <location>
        <begin position="35"/>
        <end position="485"/>
    </location>
</feature>
<dbReference type="InterPro" id="IPR055438">
    <property type="entry name" value="AstE_AspA_cat"/>
</dbReference>
<sequence length="485" mass="51090">MGPFDRHRSSEFSMVRTVSIATILALGASLPAWADTQPKGEADTEPAKPAPAAASDEGTPKTGANGPAPSQTAETGGEERENATVVAPDVDLKDVAPDPAAPTSSASAQGKGDDDDTTAKADGDDNAPGTSTTEASTEPDSDPTLLPEGGEPELVLIDPVEAPKAESLVMLGAEVRPGTSTRLTWQPDTTMAGLTTPTPVLVLNGAQPGPNLCLTAAVHGDELNGIEIVRRVMYTIEPENLSGRIIGVPIVNVQGFRRGSRYLADRRDLNRHFPGDPDGSLASRIAHSLFTDVIQTCDMLVDIHTGSLKRTNLPQMRADMNRPEVATFSRGFDEMAVVHSPGSEGMLRVAASNAGITAITMEAGESTRFQQHQIEAGVNAINSLLEKQNMLNRLFVWGEPEPVYYDSSWVRANHGGILNSDVDLGDDVVAGQPLGTVTDPITNAQHTIRADEDGRVIGMAVDQVVMAGFAAYHLGTAAQAPEVAE</sequence>
<dbReference type="EMBL" id="QEKQ01000003">
    <property type="protein sequence ID" value="PVY77535.1"/>
    <property type="molecule type" value="Genomic_DNA"/>
</dbReference>
<dbReference type="PANTHER" id="PTHR37326:SF2">
    <property type="entry name" value="SUCCINYLGLUTAMATE DESUCCINYLASE_ASPARTOACYLASE FAMILY PROTEIN"/>
    <property type="match status" value="1"/>
</dbReference>
<keyword evidence="4" id="KW-0862">Zinc</keyword>
<feature type="signal peptide" evidence="6">
    <location>
        <begin position="1"/>
        <end position="34"/>
    </location>
</feature>
<keyword evidence="6" id="KW-0732">Signal</keyword>
<gene>
    <name evidence="8" type="ORF">C8D92_103222</name>
</gene>
<dbReference type="SUPFAM" id="SSF53187">
    <property type="entry name" value="Zn-dependent exopeptidases"/>
    <property type="match status" value="1"/>
</dbReference>
<organism evidence="8 9">
    <name type="scientific">Tamilnaduibacter salinus</name>
    <dbReference type="NCBI Taxonomy" id="1484056"/>
    <lineage>
        <taxon>Bacteria</taxon>
        <taxon>Pseudomonadati</taxon>
        <taxon>Pseudomonadota</taxon>
        <taxon>Gammaproteobacteria</taxon>
        <taxon>Pseudomonadales</taxon>
        <taxon>Marinobacteraceae</taxon>
        <taxon>Tamilnaduibacter</taxon>
    </lineage>
</organism>
<feature type="compositionally biased region" description="Polar residues" evidence="5">
    <location>
        <begin position="128"/>
        <end position="138"/>
    </location>
</feature>
<protein>
    <submittedName>
        <fullName evidence="8">Putative deacylase</fullName>
    </submittedName>
</protein>
<keyword evidence="3" id="KW-0378">Hydrolase</keyword>
<dbReference type="CDD" id="cd06251">
    <property type="entry name" value="M14_ASTE_ASPA-like"/>
    <property type="match status" value="1"/>
</dbReference>
<dbReference type="InterPro" id="IPR053138">
    <property type="entry name" value="N-alpha-Ac-DABA_deacetylase"/>
</dbReference>
<feature type="region of interest" description="Disordered" evidence="5">
    <location>
        <begin position="34"/>
        <end position="151"/>
    </location>
</feature>
<dbReference type="Pfam" id="PF24827">
    <property type="entry name" value="AstE_AspA_cat"/>
    <property type="match status" value="1"/>
</dbReference>
<evidence type="ECO:0000256" key="1">
    <source>
        <dbReference type="ARBA" id="ARBA00001947"/>
    </source>
</evidence>
<evidence type="ECO:0000256" key="3">
    <source>
        <dbReference type="ARBA" id="ARBA00022801"/>
    </source>
</evidence>